<evidence type="ECO:0000256" key="6">
    <source>
        <dbReference type="RuleBase" id="RU367022"/>
    </source>
</evidence>
<evidence type="ECO:0000256" key="2">
    <source>
        <dbReference type="ARBA" id="ARBA00006921"/>
    </source>
</evidence>
<evidence type="ECO:0000256" key="4">
    <source>
        <dbReference type="ARBA" id="ARBA00022989"/>
    </source>
</evidence>
<proteinExistence type="inferred from homology"/>
<evidence type="ECO:0000313" key="8">
    <source>
        <dbReference type="Proteomes" id="UP001342314"/>
    </source>
</evidence>
<gene>
    <name evidence="7" type="ORF">Rhopal_001628-T1</name>
</gene>
<feature type="transmembrane region" description="Helical" evidence="6">
    <location>
        <begin position="141"/>
        <end position="159"/>
    </location>
</feature>
<keyword evidence="8" id="KW-1185">Reference proteome</keyword>
<dbReference type="Pfam" id="PF04145">
    <property type="entry name" value="Ctr"/>
    <property type="match status" value="1"/>
</dbReference>
<sequence>MDHSGMDMGGSSDSGMGACKISMLFNWTTIDACFLTEQWHVRSVGDFVGSLIGIFFFVVALEAVRRIGRDYDRRIRAAYYRREGLALAALAKNSGKAIADAAPFRPSHQEQAIRSVFHFVQFGAAYILMLLAMYFNLAVLLTLFAGAGVGYFLFGYRLYR</sequence>
<keyword evidence="6" id="KW-0187">Copper transport</keyword>
<dbReference type="Proteomes" id="UP001342314">
    <property type="component" value="Unassembled WGS sequence"/>
</dbReference>
<keyword evidence="6" id="KW-0406">Ion transport</keyword>
<feature type="transmembrane region" description="Helical" evidence="6">
    <location>
        <begin position="115"/>
        <end position="135"/>
    </location>
</feature>
<dbReference type="AlphaFoldDB" id="A0AAV5GH24"/>
<dbReference type="GO" id="GO:0016020">
    <property type="term" value="C:membrane"/>
    <property type="evidence" value="ECO:0007669"/>
    <property type="project" value="UniProtKB-SubCell"/>
</dbReference>
<dbReference type="PANTHER" id="PTHR12483">
    <property type="entry name" value="SOLUTE CARRIER FAMILY 31 COPPER TRANSPORTERS"/>
    <property type="match status" value="1"/>
</dbReference>
<evidence type="ECO:0000313" key="7">
    <source>
        <dbReference type="EMBL" id="GJN88662.1"/>
    </source>
</evidence>
<keyword evidence="3 6" id="KW-0812">Transmembrane</keyword>
<dbReference type="EMBL" id="BQKY01000003">
    <property type="protein sequence ID" value="GJN88662.1"/>
    <property type="molecule type" value="Genomic_DNA"/>
</dbReference>
<comment type="similarity">
    <text evidence="2 6">Belongs to the copper transporter (Ctr) (TC 1.A.56) family. SLC31A subfamily.</text>
</comment>
<evidence type="ECO:0000256" key="3">
    <source>
        <dbReference type="ARBA" id="ARBA00022692"/>
    </source>
</evidence>
<dbReference type="InterPro" id="IPR007274">
    <property type="entry name" value="Cop_transporter"/>
</dbReference>
<feature type="transmembrane region" description="Helical" evidence="6">
    <location>
        <begin position="47"/>
        <end position="64"/>
    </location>
</feature>
<comment type="subcellular location">
    <subcellularLocation>
        <location evidence="1 6">Membrane</location>
        <topology evidence="1 6">Multi-pass membrane protein</topology>
    </subcellularLocation>
</comment>
<keyword evidence="5 6" id="KW-0472">Membrane</keyword>
<name>A0AAV5GH24_9BASI</name>
<keyword evidence="4 6" id="KW-1133">Transmembrane helix</keyword>
<comment type="caution">
    <text evidence="7">The sequence shown here is derived from an EMBL/GenBank/DDBJ whole genome shotgun (WGS) entry which is preliminary data.</text>
</comment>
<protein>
    <recommendedName>
        <fullName evidence="6">Copper transport protein</fullName>
    </recommendedName>
</protein>
<evidence type="ECO:0000256" key="1">
    <source>
        <dbReference type="ARBA" id="ARBA00004141"/>
    </source>
</evidence>
<keyword evidence="6" id="KW-0186">Copper</keyword>
<accession>A0AAV5GH24</accession>
<reference evidence="7 8" key="1">
    <citation type="submission" date="2021-12" db="EMBL/GenBank/DDBJ databases">
        <title>High titer production of polyol ester of fatty acids by Rhodotorula paludigena BS15 towards product separation-free biomass refinery.</title>
        <authorList>
            <person name="Mano J."/>
            <person name="Ono H."/>
            <person name="Tanaka T."/>
            <person name="Naito K."/>
            <person name="Sushida H."/>
            <person name="Ike M."/>
            <person name="Tokuyasu K."/>
            <person name="Kitaoka M."/>
        </authorList>
    </citation>
    <scope>NUCLEOTIDE SEQUENCE [LARGE SCALE GENOMIC DNA]</scope>
    <source>
        <strain evidence="7 8">BS15</strain>
    </source>
</reference>
<keyword evidence="6" id="KW-0813">Transport</keyword>
<dbReference type="GO" id="GO:0005375">
    <property type="term" value="F:copper ion transmembrane transporter activity"/>
    <property type="evidence" value="ECO:0007669"/>
    <property type="project" value="UniProtKB-UniRule"/>
</dbReference>
<evidence type="ECO:0000256" key="5">
    <source>
        <dbReference type="ARBA" id="ARBA00023136"/>
    </source>
</evidence>
<dbReference type="PANTHER" id="PTHR12483:SF73">
    <property type="entry name" value="COPPER TRANSPORT PROTEIN CTR3"/>
    <property type="match status" value="1"/>
</dbReference>
<organism evidence="7 8">
    <name type="scientific">Rhodotorula paludigena</name>
    <dbReference type="NCBI Taxonomy" id="86838"/>
    <lineage>
        <taxon>Eukaryota</taxon>
        <taxon>Fungi</taxon>
        <taxon>Dikarya</taxon>
        <taxon>Basidiomycota</taxon>
        <taxon>Pucciniomycotina</taxon>
        <taxon>Microbotryomycetes</taxon>
        <taxon>Sporidiobolales</taxon>
        <taxon>Sporidiobolaceae</taxon>
        <taxon>Rhodotorula</taxon>
    </lineage>
</organism>